<dbReference type="PANTHER" id="PTHR30625">
    <property type="entry name" value="PROTEIN TOLQ"/>
    <property type="match status" value="1"/>
</dbReference>
<evidence type="ECO:0000259" key="9">
    <source>
        <dbReference type="Pfam" id="PF01618"/>
    </source>
</evidence>
<organism evidence="10 11">
    <name type="scientific">Aureliella helgolandensis</name>
    <dbReference type="NCBI Taxonomy" id="2527968"/>
    <lineage>
        <taxon>Bacteria</taxon>
        <taxon>Pseudomonadati</taxon>
        <taxon>Planctomycetota</taxon>
        <taxon>Planctomycetia</taxon>
        <taxon>Pirellulales</taxon>
        <taxon>Pirellulaceae</taxon>
        <taxon>Aureliella</taxon>
    </lineage>
</organism>
<gene>
    <name evidence="10" type="ORF">Q31a_62760</name>
</gene>
<protein>
    <submittedName>
        <fullName evidence="10">MotA/TolQ/ExbB proton channel family protein</fullName>
    </submittedName>
</protein>
<name>A0A518GH24_9BACT</name>
<evidence type="ECO:0000256" key="8">
    <source>
        <dbReference type="SAM" id="Phobius"/>
    </source>
</evidence>
<keyword evidence="5 8" id="KW-0472">Membrane</keyword>
<feature type="transmembrane region" description="Helical" evidence="8">
    <location>
        <begin position="213"/>
        <end position="239"/>
    </location>
</feature>
<dbReference type="InterPro" id="IPR002898">
    <property type="entry name" value="MotA_ExbB_proton_chnl"/>
</dbReference>
<feature type="compositionally biased region" description="Basic and acidic residues" evidence="7">
    <location>
        <begin position="446"/>
        <end position="459"/>
    </location>
</feature>
<proteinExistence type="inferred from homology"/>
<keyword evidence="11" id="KW-1185">Reference proteome</keyword>
<dbReference type="AlphaFoldDB" id="A0A518GH24"/>
<dbReference type="Pfam" id="PF01618">
    <property type="entry name" value="MotA_ExbB"/>
    <property type="match status" value="1"/>
</dbReference>
<comment type="subcellular location">
    <subcellularLocation>
        <location evidence="1">Cell membrane</location>
        <topology evidence="1">Multi-pass membrane protein</topology>
    </subcellularLocation>
    <subcellularLocation>
        <location evidence="6">Membrane</location>
        <topology evidence="6">Multi-pass membrane protein</topology>
    </subcellularLocation>
</comment>
<keyword evidence="6" id="KW-0653">Protein transport</keyword>
<dbReference type="Proteomes" id="UP000318017">
    <property type="component" value="Chromosome"/>
</dbReference>
<evidence type="ECO:0000256" key="2">
    <source>
        <dbReference type="ARBA" id="ARBA00022475"/>
    </source>
</evidence>
<feature type="region of interest" description="Disordered" evidence="7">
    <location>
        <begin position="436"/>
        <end position="471"/>
    </location>
</feature>
<feature type="compositionally biased region" description="Polar residues" evidence="7">
    <location>
        <begin position="461"/>
        <end position="471"/>
    </location>
</feature>
<comment type="similarity">
    <text evidence="6">Belongs to the exbB/tolQ family.</text>
</comment>
<dbReference type="EMBL" id="CP036298">
    <property type="protein sequence ID" value="QDV27883.1"/>
    <property type="molecule type" value="Genomic_DNA"/>
</dbReference>
<sequence>MTHVNQHRRAKRESYALSLPPVLLFGSIAALTFFGLIFAGPLDFAILHRYCLSHPVAVTSVSLFFVGLAGLTIKWYQVTVQSKLTSKAAQTLQRLLVDGEDIAASQRPEWLAASWQAQPAKIQHSWFGNRISRVIELQINRGRRHQLEADLKSLSEADADRQHESYSLLRIIHWAMPMLGFLGTVLGISQTLGQLDTKMLATQQQDAMNQLTAGLYVAFDTTAIALILTVVSMFLQFGISRLEMNLLNRIDSDSGDGLIGYLSDDPLDSQIALMEPLRELSTNLLQAVQQLTEEQAAIWGRSMSESFRHWKSWSEDASQRIESEIGNRVGESLQRHVSDLQRIQDEGNRQVDLRLQQWQTTLSDQARQLQNQQKEIIRQTDTMHKLSESVVDLRGLEETVHDSVARMENVTRIEEASLCIGEAVAVLATTLERAGAFRTPTRPRMAKKEEAPPETHADDSQPATPSQRKAA</sequence>
<dbReference type="KEGG" id="ahel:Q31a_62760"/>
<evidence type="ECO:0000256" key="4">
    <source>
        <dbReference type="ARBA" id="ARBA00022989"/>
    </source>
</evidence>
<keyword evidence="2" id="KW-1003">Cell membrane</keyword>
<accession>A0A518GH24</accession>
<dbReference type="InterPro" id="IPR050790">
    <property type="entry name" value="ExbB/TolQ_transport"/>
</dbReference>
<feature type="transmembrane region" description="Helical" evidence="8">
    <location>
        <begin position="171"/>
        <end position="193"/>
    </location>
</feature>
<dbReference type="GO" id="GO:0005886">
    <property type="term" value="C:plasma membrane"/>
    <property type="evidence" value="ECO:0007669"/>
    <property type="project" value="UniProtKB-SubCell"/>
</dbReference>
<evidence type="ECO:0000256" key="3">
    <source>
        <dbReference type="ARBA" id="ARBA00022692"/>
    </source>
</evidence>
<keyword evidence="4 8" id="KW-1133">Transmembrane helix</keyword>
<reference evidence="10 11" key="1">
    <citation type="submission" date="2019-02" db="EMBL/GenBank/DDBJ databases">
        <title>Deep-cultivation of Planctomycetes and their phenomic and genomic characterization uncovers novel biology.</title>
        <authorList>
            <person name="Wiegand S."/>
            <person name="Jogler M."/>
            <person name="Boedeker C."/>
            <person name="Pinto D."/>
            <person name="Vollmers J."/>
            <person name="Rivas-Marin E."/>
            <person name="Kohn T."/>
            <person name="Peeters S.H."/>
            <person name="Heuer A."/>
            <person name="Rast P."/>
            <person name="Oberbeckmann S."/>
            <person name="Bunk B."/>
            <person name="Jeske O."/>
            <person name="Meyerdierks A."/>
            <person name="Storesund J.E."/>
            <person name="Kallscheuer N."/>
            <person name="Luecker S."/>
            <person name="Lage O.M."/>
            <person name="Pohl T."/>
            <person name="Merkel B.J."/>
            <person name="Hornburger P."/>
            <person name="Mueller R.-W."/>
            <person name="Bruemmer F."/>
            <person name="Labrenz M."/>
            <person name="Spormann A.M."/>
            <person name="Op den Camp H."/>
            <person name="Overmann J."/>
            <person name="Amann R."/>
            <person name="Jetten M.S.M."/>
            <person name="Mascher T."/>
            <person name="Medema M.H."/>
            <person name="Devos D.P."/>
            <person name="Kaster A.-K."/>
            <person name="Ovreas L."/>
            <person name="Rohde M."/>
            <person name="Galperin M.Y."/>
            <person name="Jogler C."/>
        </authorList>
    </citation>
    <scope>NUCLEOTIDE SEQUENCE [LARGE SCALE GENOMIC DNA]</scope>
    <source>
        <strain evidence="10 11">Q31a</strain>
    </source>
</reference>
<dbReference type="GO" id="GO:0017038">
    <property type="term" value="P:protein import"/>
    <property type="evidence" value="ECO:0007669"/>
    <property type="project" value="TreeGrafter"/>
</dbReference>
<evidence type="ECO:0000256" key="5">
    <source>
        <dbReference type="ARBA" id="ARBA00023136"/>
    </source>
</evidence>
<dbReference type="PANTHER" id="PTHR30625:SF11">
    <property type="entry name" value="MOTA_TOLQ_EXBB PROTON CHANNEL DOMAIN-CONTAINING PROTEIN"/>
    <property type="match status" value="1"/>
</dbReference>
<keyword evidence="6" id="KW-0813">Transport</keyword>
<evidence type="ECO:0000256" key="6">
    <source>
        <dbReference type="RuleBase" id="RU004057"/>
    </source>
</evidence>
<evidence type="ECO:0000256" key="7">
    <source>
        <dbReference type="SAM" id="MobiDB-lite"/>
    </source>
</evidence>
<evidence type="ECO:0000256" key="1">
    <source>
        <dbReference type="ARBA" id="ARBA00004651"/>
    </source>
</evidence>
<evidence type="ECO:0000313" key="10">
    <source>
        <dbReference type="EMBL" id="QDV27883.1"/>
    </source>
</evidence>
<evidence type="ECO:0000313" key="11">
    <source>
        <dbReference type="Proteomes" id="UP000318017"/>
    </source>
</evidence>
<feature type="transmembrane region" description="Helical" evidence="8">
    <location>
        <begin position="52"/>
        <end position="73"/>
    </location>
</feature>
<keyword evidence="3 8" id="KW-0812">Transmembrane</keyword>
<feature type="domain" description="MotA/TolQ/ExbB proton channel" evidence="9">
    <location>
        <begin position="139"/>
        <end position="242"/>
    </location>
</feature>
<feature type="transmembrane region" description="Helical" evidence="8">
    <location>
        <begin position="21"/>
        <end position="40"/>
    </location>
</feature>